<protein>
    <submittedName>
        <fullName evidence="5">Uncharacterized protein</fullName>
    </submittedName>
</protein>
<dbReference type="GO" id="GO:0005524">
    <property type="term" value="F:ATP binding"/>
    <property type="evidence" value="ECO:0007669"/>
    <property type="project" value="UniProtKB-KW"/>
</dbReference>
<reference evidence="6" key="1">
    <citation type="journal article" date="2023" name="Commun. Biol.">
        <title>Genome analysis of Parmales, the sister group of diatoms, reveals the evolutionary specialization of diatoms from phago-mixotrophs to photoautotrophs.</title>
        <authorList>
            <person name="Ban H."/>
            <person name="Sato S."/>
            <person name="Yoshikawa S."/>
            <person name="Yamada K."/>
            <person name="Nakamura Y."/>
            <person name="Ichinomiya M."/>
            <person name="Sato N."/>
            <person name="Blanc-Mathieu R."/>
            <person name="Endo H."/>
            <person name="Kuwata A."/>
            <person name="Ogata H."/>
        </authorList>
    </citation>
    <scope>NUCLEOTIDE SEQUENCE [LARGE SCALE GENOMIC DNA]</scope>
    <source>
        <strain evidence="6">NIES 3701</strain>
    </source>
</reference>
<dbReference type="SUPFAM" id="SSF53067">
    <property type="entry name" value="Actin-like ATPase domain"/>
    <property type="match status" value="2"/>
</dbReference>
<dbReference type="Gene3D" id="3.30.420.40">
    <property type="match status" value="2"/>
</dbReference>
<feature type="region of interest" description="Disordered" evidence="3">
    <location>
        <begin position="1"/>
        <end position="35"/>
    </location>
</feature>
<keyword evidence="1" id="KW-0547">Nucleotide-binding</keyword>
<evidence type="ECO:0000256" key="2">
    <source>
        <dbReference type="ARBA" id="ARBA00022840"/>
    </source>
</evidence>
<keyword evidence="4" id="KW-0812">Transmembrane</keyword>
<accession>A0A9W7BQL1</accession>
<keyword evidence="4" id="KW-1133">Transmembrane helix</keyword>
<dbReference type="InterPro" id="IPR013126">
    <property type="entry name" value="Hsp_70_fam"/>
</dbReference>
<gene>
    <name evidence="5" type="ORF">TrST_g2642</name>
</gene>
<dbReference type="PANTHER" id="PTHR19375">
    <property type="entry name" value="HEAT SHOCK PROTEIN 70KDA"/>
    <property type="match status" value="1"/>
</dbReference>
<evidence type="ECO:0000313" key="5">
    <source>
        <dbReference type="EMBL" id="GMH91927.1"/>
    </source>
</evidence>
<dbReference type="GO" id="GO:0140662">
    <property type="term" value="F:ATP-dependent protein folding chaperone"/>
    <property type="evidence" value="ECO:0007669"/>
    <property type="project" value="InterPro"/>
</dbReference>
<dbReference type="AlphaFoldDB" id="A0A9W7BQL1"/>
<dbReference type="PROSITE" id="PS00297">
    <property type="entry name" value="HSP70_1"/>
    <property type="match status" value="1"/>
</dbReference>
<evidence type="ECO:0000313" key="6">
    <source>
        <dbReference type="Proteomes" id="UP001165085"/>
    </source>
</evidence>
<dbReference type="PROSITE" id="PS00329">
    <property type="entry name" value="HSP70_2"/>
    <property type="match status" value="1"/>
</dbReference>
<organism evidence="5 6">
    <name type="scientific">Triparma strigata</name>
    <dbReference type="NCBI Taxonomy" id="1606541"/>
    <lineage>
        <taxon>Eukaryota</taxon>
        <taxon>Sar</taxon>
        <taxon>Stramenopiles</taxon>
        <taxon>Ochrophyta</taxon>
        <taxon>Bolidophyceae</taxon>
        <taxon>Parmales</taxon>
        <taxon>Triparmaceae</taxon>
        <taxon>Triparma</taxon>
    </lineage>
</organism>
<feature type="transmembrane region" description="Helical" evidence="4">
    <location>
        <begin position="51"/>
        <end position="73"/>
    </location>
</feature>
<dbReference type="PROSITE" id="PS01036">
    <property type="entry name" value="HSP70_3"/>
    <property type="match status" value="1"/>
</dbReference>
<evidence type="ECO:0000256" key="1">
    <source>
        <dbReference type="ARBA" id="ARBA00022741"/>
    </source>
</evidence>
<keyword evidence="4" id="KW-0472">Membrane</keyword>
<comment type="caution">
    <text evidence="5">The sequence shown here is derived from an EMBL/GenBank/DDBJ whole genome shotgun (WGS) entry which is preliminary data.</text>
</comment>
<dbReference type="InterPro" id="IPR018181">
    <property type="entry name" value="Heat_shock_70_CS"/>
</dbReference>
<evidence type="ECO:0000256" key="3">
    <source>
        <dbReference type="SAM" id="MobiDB-lite"/>
    </source>
</evidence>
<dbReference type="Proteomes" id="UP001165085">
    <property type="component" value="Unassembled WGS sequence"/>
</dbReference>
<dbReference type="PRINTS" id="PR00301">
    <property type="entry name" value="HEATSHOCK70"/>
</dbReference>
<dbReference type="Pfam" id="PF00012">
    <property type="entry name" value="HSP70"/>
    <property type="match status" value="1"/>
</dbReference>
<dbReference type="InterPro" id="IPR043129">
    <property type="entry name" value="ATPase_NBD"/>
</dbReference>
<sequence>MCEPSKTSTGLKRRSKREKSSSSPSTSNPVRADESHKESLADNILASLSDVSLMSVLPILATILVLSCAILAYSGFRGRTTCVGIDLGTTFSVVAVRSNGGIGDVEVVDGRDGIVPSVVWYGGGGEVKVGKEAKEEIMKDSKNVVYNAKRYIGRDDVERDEWREFTLTPTPLDKKPKGFDLISSWSFLTSSGSTHTPEEVGSTIISHLLNITSLHLGHNQIKTAVISVPTKFNQKQRQATALAFKLAGIKVTRILEEPEAAALAYGLVKKPGVNFILVYDFGGGTLDVSVLHVSDGYVEVMASEGDEFLGGGDFDRVIAEMFWKELEAKGQIVSNSNECPHGDSTRCTLDDLYVISEGLKIEMSNIYDTPSPVAKSSCVTYDSKCSPKTVELSITKRKYDAITEDLFSRSAAPIHDVLEKLELQPEDIDEVVMVGGTSRMPKIRELVKEVLKKEKLNVEIDPDVTVAFGCAEVID</sequence>
<dbReference type="OrthoDB" id="2401965at2759"/>
<feature type="compositionally biased region" description="Polar residues" evidence="3">
    <location>
        <begin position="1"/>
        <end position="10"/>
    </location>
</feature>
<dbReference type="EMBL" id="BRXY01000392">
    <property type="protein sequence ID" value="GMH91927.1"/>
    <property type="molecule type" value="Genomic_DNA"/>
</dbReference>
<keyword evidence="2" id="KW-0067">ATP-binding</keyword>
<name>A0A9W7BQL1_9STRA</name>
<dbReference type="Gene3D" id="3.90.640.10">
    <property type="entry name" value="Actin, Chain A, domain 4"/>
    <property type="match status" value="1"/>
</dbReference>
<proteinExistence type="predicted"/>
<keyword evidence="6" id="KW-1185">Reference proteome</keyword>
<evidence type="ECO:0000256" key="4">
    <source>
        <dbReference type="SAM" id="Phobius"/>
    </source>
</evidence>